<accession>A0AAW2HEU6</accession>
<dbReference type="AlphaFoldDB" id="A0AAW2HEU6"/>
<evidence type="ECO:0000256" key="1">
    <source>
        <dbReference type="SAM" id="MobiDB-lite"/>
    </source>
</evidence>
<dbReference type="EMBL" id="JARGDH010000005">
    <property type="protein sequence ID" value="KAL0268141.1"/>
    <property type="molecule type" value="Genomic_DNA"/>
</dbReference>
<gene>
    <name evidence="2" type="ORF">PYX00_010198</name>
</gene>
<dbReference type="EMBL" id="JARGDH010000005">
    <property type="protein sequence ID" value="KAL0268138.1"/>
    <property type="molecule type" value="Genomic_DNA"/>
</dbReference>
<sequence length="390" mass="43731">MDQYITTYQHDYLRREIRCPNGVHRKRNEPKAETGKVPCKQKANAAENVGRPHEKNTQDMRYCRPGVGMPPKGAFADGTPTNIEASCNQGRSKAVQPPTFTKEEIAEMMYKACESGKNFQNAHPQTGAAGRTALPCDPAPNRPVPIGQFGGQFEGPANREPLDPNENPCCPPGKPESGPQDYGPAWIRDRANETRMTGGKEVTFEPEVAKLIDPEPVTARVSCAPESEVSRFDQPNTFMKKLYDKYPYLYQILRDTPPEELIARVFKDRFLSTYQVDYLHMGVGKEHFPKGGSQKDEQFESPEGEPEPKTIPGITYRPNKRTEFGKKKTGLKMKELENGRDSDEPVVVKEEPWISEYMASISKLGGEIITDKLYAVEATNRKLASGKYNL</sequence>
<evidence type="ECO:0000313" key="2">
    <source>
        <dbReference type="EMBL" id="KAL0268138.1"/>
    </source>
</evidence>
<name>A0AAW2HEU6_9NEOP</name>
<proteinExistence type="predicted"/>
<feature type="compositionally biased region" description="Basic and acidic residues" evidence="1">
    <location>
        <begin position="287"/>
        <end position="298"/>
    </location>
</feature>
<reference evidence="2" key="1">
    <citation type="journal article" date="2024" name="Gigascience">
        <title>Chromosome-level genome of the poultry shaft louse Menopon gallinae provides insight into the host-switching and adaptive evolution of parasitic lice.</title>
        <authorList>
            <person name="Xu Y."/>
            <person name="Ma L."/>
            <person name="Liu S."/>
            <person name="Liang Y."/>
            <person name="Liu Q."/>
            <person name="He Z."/>
            <person name="Tian L."/>
            <person name="Duan Y."/>
            <person name="Cai W."/>
            <person name="Li H."/>
            <person name="Song F."/>
        </authorList>
    </citation>
    <scope>NUCLEOTIDE SEQUENCE</scope>
    <source>
        <strain evidence="2">Cailab_2023a</strain>
    </source>
</reference>
<dbReference type="EMBL" id="JARGDH010000005">
    <property type="protein sequence ID" value="KAL0268143.1"/>
    <property type="molecule type" value="Genomic_DNA"/>
</dbReference>
<organism evidence="2">
    <name type="scientific">Menopon gallinae</name>
    <name type="common">poultry shaft louse</name>
    <dbReference type="NCBI Taxonomy" id="328185"/>
    <lineage>
        <taxon>Eukaryota</taxon>
        <taxon>Metazoa</taxon>
        <taxon>Ecdysozoa</taxon>
        <taxon>Arthropoda</taxon>
        <taxon>Hexapoda</taxon>
        <taxon>Insecta</taxon>
        <taxon>Pterygota</taxon>
        <taxon>Neoptera</taxon>
        <taxon>Paraneoptera</taxon>
        <taxon>Psocodea</taxon>
        <taxon>Troctomorpha</taxon>
        <taxon>Phthiraptera</taxon>
        <taxon>Amblycera</taxon>
        <taxon>Menoponidae</taxon>
        <taxon>Menopon</taxon>
    </lineage>
</organism>
<protein>
    <submittedName>
        <fullName evidence="2">Uncharacterized protein</fullName>
    </submittedName>
</protein>
<comment type="caution">
    <text evidence="2">The sequence shown here is derived from an EMBL/GenBank/DDBJ whole genome shotgun (WGS) entry which is preliminary data.</text>
</comment>
<feature type="region of interest" description="Disordered" evidence="1">
    <location>
        <begin position="287"/>
        <end position="321"/>
    </location>
</feature>